<dbReference type="InterPro" id="IPR009387">
    <property type="entry name" value="HigB-2"/>
</dbReference>
<dbReference type="InterPro" id="IPR052359">
    <property type="entry name" value="HTH-type_reg/antitoxin"/>
</dbReference>
<dbReference type="EMBL" id="UOGD01000332">
    <property type="protein sequence ID" value="VAX26307.1"/>
    <property type="molecule type" value="Genomic_DNA"/>
</dbReference>
<gene>
    <name evidence="5" type="ORF">MNBD_IGNAVI01-191</name>
</gene>
<evidence type="ECO:0000256" key="1">
    <source>
        <dbReference type="ARBA" id="ARBA00023015"/>
    </source>
</evidence>
<dbReference type="SMART" id="SM00530">
    <property type="entry name" value="HTH_XRE"/>
    <property type="match status" value="1"/>
</dbReference>
<dbReference type="GO" id="GO:0003677">
    <property type="term" value="F:DNA binding"/>
    <property type="evidence" value="ECO:0007669"/>
    <property type="project" value="UniProtKB-KW"/>
</dbReference>
<evidence type="ECO:0000256" key="2">
    <source>
        <dbReference type="ARBA" id="ARBA00023125"/>
    </source>
</evidence>
<name>A0A3B1DCB8_9ZZZZ</name>
<keyword evidence="1" id="KW-0805">Transcription regulation</keyword>
<dbReference type="Gene3D" id="1.10.260.40">
    <property type="entry name" value="lambda repressor-like DNA-binding domains"/>
    <property type="match status" value="1"/>
</dbReference>
<sequence>MLMTIIELPEFIKRSEKILTKEEKDALLFFLSSRPEAGNLIQGTGGIRKLRWGSKGKGKSEGSRAICFYYNQNIPLFLLTIFDKNEKVNLSKSERNNLFKLTKQLLGDDMNKIFNSIDKGLQEAIHYSKGKKIGAKKYIPHHINVKKLRSRIGMTQTEFAESFGISLGTLRHWERGDRYPQGPALILLNLLEKDSEAILNVLHN</sequence>
<keyword evidence="2" id="KW-0238">DNA-binding</keyword>
<dbReference type="AlphaFoldDB" id="A0A3B1DCB8"/>
<organism evidence="5">
    <name type="scientific">hydrothermal vent metagenome</name>
    <dbReference type="NCBI Taxonomy" id="652676"/>
    <lineage>
        <taxon>unclassified sequences</taxon>
        <taxon>metagenomes</taxon>
        <taxon>ecological metagenomes</taxon>
    </lineage>
</organism>
<protein>
    <submittedName>
        <fullName evidence="5">Antitoxin to RelE-like translational repressor toxin</fullName>
    </submittedName>
</protein>
<dbReference type="Pfam" id="PF01381">
    <property type="entry name" value="HTH_3"/>
    <property type="match status" value="1"/>
</dbReference>
<keyword evidence="3" id="KW-0804">Transcription</keyword>
<dbReference type="SUPFAM" id="SSF47413">
    <property type="entry name" value="lambda repressor-like DNA-binding domains"/>
    <property type="match status" value="1"/>
</dbReference>
<evidence type="ECO:0000313" key="5">
    <source>
        <dbReference type="EMBL" id="VAX26307.1"/>
    </source>
</evidence>
<dbReference type="PANTHER" id="PTHR36511:SF4">
    <property type="entry name" value="ANTITOXIN MQSA"/>
    <property type="match status" value="1"/>
</dbReference>
<dbReference type="PROSITE" id="PS50943">
    <property type="entry name" value="HTH_CROC1"/>
    <property type="match status" value="1"/>
</dbReference>
<evidence type="ECO:0000259" key="4">
    <source>
        <dbReference type="PROSITE" id="PS50943"/>
    </source>
</evidence>
<dbReference type="InterPro" id="IPR001387">
    <property type="entry name" value="Cro/C1-type_HTH"/>
</dbReference>
<dbReference type="CDD" id="cd00093">
    <property type="entry name" value="HTH_XRE"/>
    <property type="match status" value="1"/>
</dbReference>
<feature type="domain" description="HTH cro/C1-type" evidence="4">
    <location>
        <begin position="145"/>
        <end position="198"/>
    </location>
</feature>
<evidence type="ECO:0000256" key="3">
    <source>
        <dbReference type="ARBA" id="ARBA00023163"/>
    </source>
</evidence>
<dbReference type="PANTHER" id="PTHR36511">
    <property type="entry name" value="MERR FAMILY BACTERIAL REGULATORY PROTEIN"/>
    <property type="match status" value="1"/>
</dbReference>
<proteinExistence type="predicted"/>
<dbReference type="Pfam" id="PF06296">
    <property type="entry name" value="RelE"/>
    <property type="match status" value="1"/>
</dbReference>
<accession>A0A3B1DCB8</accession>
<reference evidence="5" key="1">
    <citation type="submission" date="2018-06" db="EMBL/GenBank/DDBJ databases">
        <authorList>
            <person name="Zhirakovskaya E."/>
        </authorList>
    </citation>
    <scope>NUCLEOTIDE SEQUENCE</scope>
</reference>
<dbReference type="InterPro" id="IPR010982">
    <property type="entry name" value="Lambda_DNA-bd_dom_sf"/>
</dbReference>